<accession>M2Q7F4</accession>
<evidence type="ECO:0000256" key="4">
    <source>
        <dbReference type="ARBA" id="ARBA00022723"/>
    </source>
</evidence>
<dbReference type="PANTHER" id="PTHR24287">
    <property type="entry name" value="P450, PUTATIVE (EUROFUNG)-RELATED"/>
    <property type="match status" value="1"/>
</dbReference>
<comment type="cofactor">
    <cofactor evidence="1 8">
        <name>heme</name>
        <dbReference type="ChEBI" id="CHEBI:30413"/>
    </cofactor>
</comment>
<dbReference type="InterPro" id="IPR036396">
    <property type="entry name" value="Cyt_P450_sf"/>
</dbReference>
<keyword evidence="5" id="KW-0560">Oxidoreductase</keyword>
<dbReference type="Proteomes" id="UP000016930">
    <property type="component" value="Unassembled WGS sequence"/>
</dbReference>
<evidence type="ECO:0000256" key="7">
    <source>
        <dbReference type="ARBA" id="ARBA00023033"/>
    </source>
</evidence>
<dbReference type="PRINTS" id="PR00385">
    <property type="entry name" value="P450"/>
</dbReference>
<reference evidence="9 10" key="1">
    <citation type="journal article" date="2012" name="Proc. Natl. Acad. Sci. U.S.A.">
        <title>Comparative genomics of Ceriporiopsis subvermispora and Phanerochaete chrysosporium provide insight into selective ligninolysis.</title>
        <authorList>
            <person name="Fernandez-Fueyo E."/>
            <person name="Ruiz-Duenas F.J."/>
            <person name="Ferreira P."/>
            <person name="Floudas D."/>
            <person name="Hibbett D.S."/>
            <person name="Canessa P."/>
            <person name="Larrondo L.F."/>
            <person name="James T.Y."/>
            <person name="Seelenfreund D."/>
            <person name="Lobos S."/>
            <person name="Polanco R."/>
            <person name="Tello M."/>
            <person name="Honda Y."/>
            <person name="Watanabe T."/>
            <person name="Watanabe T."/>
            <person name="Ryu J.S."/>
            <person name="Kubicek C.P."/>
            <person name="Schmoll M."/>
            <person name="Gaskell J."/>
            <person name="Hammel K.E."/>
            <person name="St John F.J."/>
            <person name="Vanden Wymelenberg A."/>
            <person name="Sabat G."/>
            <person name="Splinter BonDurant S."/>
            <person name="Syed K."/>
            <person name="Yadav J.S."/>
            <person name="Doddapaneni H."/>
            <person name="Subramanian V."/>
            <person name="Lavin J.L."/>
            <person name="Oguiza J.A."/>
            <person name="Perez G."/>
            <person name="Pisabarro A.G."/>
            <person name="Ramirez L."/>
            <person name="Santoyo F."/>
            <person name="Master E."/>
            <person name="Coutinho P.M."/>
            <person name="Henrissat B."/>
            <person name="Lombard V."/>
            <person name="Magnuson J.K."/>
            <person name="Kuees U."/>
            <person name="Hori C."/>
            <person name="Igarashi K."/>
            <person name="Samejima M."/>
            <person name="Held B.W."/>
            <person name="Barry K.W."/>
            <person name="LaButti K.M."/>
            <person name="Lapidus A."/>
            <person name="Lindquist E.A."/>
            <person name="Lucas S.M."/>
            <person name="Riley R."/>
            <person name="Salamov A.A."/>
            <person name="Hoffmeister D."/>
            <person name="Schwenk D."/>
            <person name="Hadar Y."/>
            <person name="Yarden O."/>
            <person name="de Vries R.P."/>
            <person name="Wiebenga A."/>
            <person name="Stenlid J."/>
            <person name="Eastwood D."/>
            <person name="Grigoriev I.V."/>
            <person name="Berka R.M."/>
            <person name="Blanchette R.A."/>
            <person name="Kersten P."/>
            <person name="Martinez A.T."/>
            <person name="Vicuna R."/>
            <person name="Cullen D."/>
        </authorList>
    </citation>
    <scope>NUCLEOTIDE SEQUENCE [LARGE SCALE GENOMIC DNA]</scope>
    <source>
        <strain evidence="9 10">B</strain>
    </source>
</reference>
<protein>
    <recommendedName>
        <fullName evidence="11">Cytochrome P450</fullName>
    </recommendedName>
</protein>
<evidence type="ECO:0000313" key="10">
    <source>
        <dbReference type="Proteomes" id="UP000016930"/>
    </source>
</evidence>
<organism evidence="9 10">
    <name type="scientific">Ceriporiopsis subvermispora (strain B)</name>
    <name type="common">White-rot fungus</name>
    <name type="synonym">Gelatoporia subvermispora</name>
    <dbReference type="NCBI Taxonomy" id="914234"/>
    <lineage>
        <taxon>Eukaryota</taxon>
        <taxon>Fungi</taxon>
        <taxon>Dikarya</taxon>
        <taxon>Basidiomycota</taxon>
        <taxon>Agaricomycotina</taxon>
        <taxon>Agaricomycetes</taxon>
        <taxon>Polyporales</taxon>
        <taxon>Gelatoporiaceae</taxon>
        <taxon>Gelatoporia</taxon>
    </lineage>
</organism>
<evidence type="ECO:0000256" key="6">
    <source>
        <dbReference type="ARBA" id="ARBA00023004"/>
    </source>
</evidence>
<evidence type="ECO:0000256" key="8">
    <source>
        <dbReference type="PIRSR" id="PIRSR602401-1"/>
    </source>
</evidence>
<evidence type="ECO:0000313" key="9">
    <source>
        <dbReference type="EMBL" id="EMD32768.1"/>
    </source>
</evidence>
<keyword evidence="4 8" id="KW-0479">Metal-binding</keyword>
<feature type="binding site" description="axial binding residue" evidence="8">
    <location>
        <position position="516"/>
    </location>
    <ligand>
        <name>heme</name>
        <dbReference type="ChEBI" id="CHEBI:30413"/>
    </ligand>
    <ligandPart>
        <name>Fe</name>
        <dbReference type="ChEBI" id="CHEBI:18248"/>
    </ligandPart>
</feature>
<keyword evidence="10" id="KW-1185">Reference proteome</keyword>
<dbReference type="GO" id="GO:0020037">
    <property type="term" value="F:heme binding"/>
    <property type="evidence" value="ECO:0007669"/>
    <property type="project" value="InterPro"/>
</dbReference>
<gene>
    <name evidence="9" type="ORF">CERSUDRAFT_118491</name>
</gene>
<evidence type="ECO:0000256" key="2">
    <source>
        <dbReference type="ARBA" id="ARBA00010617"/>
    </source>
</evidence>
<keyword evidence="6 8" id="KW-0408">Iron</keyword>
<dbReference type="SUPFAM" id="SSF48264">
    <property type="entry name" value="Cytochrome P450"/>
    <property type="match status" value="1"/>
</dbReference>
<comment type="similarity">
    <text evidence="2">Belongs to the cytochrome P450 family.</text>
</comment>
<dbReference type="STRING" id="914234.M2Q7F4"/>
<dbReference type="PANTHER" id="PTHR24287:SF1">
    <property type="entry name" value="P450, PUTATIVE (EUROFUNG)-RELATED"/>
    <property type="match status" value="1"/>
</dbReference>
<keyword evidence="3 8" id="KW-0349">Heme</keyword>
<dbReference type="EMBL" id="KB445809">
    <property type="protein sequence ID" value="EMD32768.1"/>
    <property type="molecule type" value="Genomic_DNA"/>
</dbReference>
<dbReference type="InterPro" id="IPR047146">
    <property type="entry name" value="Cyt_P450_E_CYP52_fungi"/>
</dbReference>
<evidence type="ECO:0000256" key="1">
    <source>
        <dbReference type="ARBA" id="ARBA00001971"/>
    </source>
</evidence>
<name>M2Q7F4_CERS8</name>
<dbReference type="OrthoDB" id="1470350at2759"/>
<dbReference type="GO" id="GO:0005506">
    <property type="term" value="F:iron ion binding"/>
    <property type="evidence" value="ECO:0007669"/>
    <property type="project" value="InterPro"/>
</dbReference>
<dbReference type="PRINTS" id="PR00463">
    <property type="entry name" value="EP450I"/>
</dbReference>
<evidence type="ECO:0008006" key="11">
    <source>
        <dbReference type="Google" id="ProtNLM"/>
    </source>
</evidence>
<dbReference type="InterPro" id="IPR002401">
    <property type="entry name" value="Cyt_P450_E_grp-I"/>
</dbReference>
<dbReference type="AlphaFoldDB" id="M2Q7F4"/>
<dbReference type="GO" id="GO:0004497">
    <property type="term" value="F:monooxygenase activity"/>
    <property type="evidence" value="ECO:0007669"/>
    <property type="project" value="UniProtKB-KW"/>
</dbReference>
<dbReference type="HOGENOM" id="CLU_001570_27_0_1"/>
<proteinExistence type="inferred from homology"/>
<evidence type="ECO:0000256" key="3">
    <source>
        <dbReference type="ARBA" id="ARBA00022617"/>
    </source>
</evidence>
<dbReference type="Pfam" id="PF00067">
    <property type="entry name" value="p450"/>
    <property type="match status" value="1"/>
</dbReference>
<dbReference type="InterPro" id="IPR001128">
    <property type="entry name" value="Cyt_P450"/>
</dbReference>
<keyword evidence="7" id="KW-0503">Monooxygenase</keyword>
<evidence type="ECO:0000256" key="5">
    <source>
        <dbReference type="ARBA" id="ARBA00023002"/>
    </source>
</evidence>
<sequence length="589" mass="67203">MNGAGIFDPPPSNYRARFLWRTLSAVWRPICATFLFLKVVGPNAWLPHVVAYGICVPLCMILMDKYKEWYNRKLERMNDAEPVPRVRGKWPGNIDVMLRLGKDMRGSYALQVFSDLLDEYQCNTLNIGVLWKDVIITRDDFLMKAVHSTRFPMFRRSAEGEELMASFLGRGVFVTNGEEWKHNRAMIRPFFHKERVSDLHVVDRYAAQTLAILSRTAQSEEIIDIQDLFCRFTLDSGADFIAGIKPKSLSAQRPVPFKAHLGAKGAATDDEFGTFAHAFDNIQVQISLRSRFGTLWPLHELIHDRTSRDAEVIKRWITPKVEEALREKAKGRTLGLGMDGEQRSLLDTLMEDTDDEASIRFGLLNVLMAARDTTAALLSFTTYLLAMHPNVMIRLRQEVLDNFGPSGRPSREALQRMSYLSAVLNESLRLFPPAAAGAREAVTDGFIKSGDHGRKMHIPKGARVRWITLALHRRKDLWGEDSDEFKPERWLDPALMTRLSERPTMFIPFLQGPRTCPGQEFAKLEVSYLLTRIAQKFSVLELVPEALPKGAAPPEDWKHRKGRQAVEKCWPLSSFTMYIKGGLWVRVRE</sequence>
<dbReference type="Gene3D" id="1.10.630.10">
    <property type="entry name" value="Cytochrome P450"/>
    <property type="match status" value="1"/>
</dbReference>
<dbReference type="GO" id="GO:0016705">
    <property type="term" value="F:oxidoreductase activity, acting on paired donors, with incorporation or reduction of molecular oxygen"/>
    <property type="evidence" value="ECO:0007669"/>
    <property type="project" value="InterPro"/>
</dbReference>